<keyword evidence="1" id="KW-1133">Transmembrane helix</keyword>
<reference evidence="2 3" key="1">
    <citation type="submission" date="2016-11" db="EMBL/GenBank/DDBJ databases">
        <authorList>
            <person name="Jaros S."/>
            <person name="Januszkiewicz K."/>
            <person name="Wedrychowicz H."/>
        </authorList>
    </citation>
    <scope>NUCLEOTIDE SEQUENCE [LARGE SCALE GENOMIC DNA]</scope>
    <source>
        <strain evidence="2 3">DSM 15212</strain>
    </source>
</reference>
<feature type="transmembrane region" description="Helical" evidence="1">
    <location>
        <begin position="128"/>
        <end position="152"/>
    </location>
</feature>
<proteinExistence type="predicted"/>
<dbReference type="EMBL" id="FRAG01000062">
    <property type="protein sequence ID" value="SHK44386.1"/>
    <property type="molecule type" value="Genomic_DNA"/>
</dbReference>
<feature type="transmembrane region" description="Helical" evidence="1">
    <location>
        <begin position="7"/>
        <end position="26"/>
    </location>
</feature>
<accession>A0A1M6SIE0</accession>
<keyword evidence="1" id="KW-0472">Membrane</keyword>
<evidence type="ECO:0000256" key="1">
    <source>
        <dbReference type="SAM" id="Phobius"/>
    </source>
</evidence>
<evidence type="ECO:0000313" key="2">
    <source>
        <dbReference type="EMBL" id="SHK44386.1"/>
    </source>
</evidence>
<feature type="transmembrane region" description="Helical" evidence="1">
    <location>
        <begin position="75"/>
        <end position="93"/>
    </location>
</feature>
<dbReference type="Gene3D" id="1.10.1760.20">
    <property type="match status" value="1"/>
</dbReference>
<name>A0A1M6SIE0_PARC5</name>
<keyword evidence="3" id="KW-1185">Reference proteome</keyword>
<feature type="transmembrane region" description="Helical" evidence="1">
    <location>
        <begin position="38"/>
        <end position="63"/>
    </location>
</feature>
<gene>
    <name evidence="2" type="ORF">SAMN02745912_03318</name>
</gene>
<dbReference type="STRING" id="1121301.SAMN02745912_03318"/>
<sequence>MKINTKKLVLIAMFISLSFIGAYIPIPSPVGTLGLDSMSGYLAGLLLGSLEGGLIAFIGHLIIAVNKGFYLTAPVHLIVAFMMLVSVYLYGFTYRRTNIFTAAFVGILLNGVVSPLVLLLFPQFGWSFFLGTLPFLLTASALNVILSILIYIPLKNNIFND</sequence>
<dbReference type="AlphaFoldDB" id="A0A1M6SIE0"/>
<dbReference type="GO" id="GO:0022857">
    <property type="term" value="F:transmembrane transporter activity"/>
    <property type="evidence" value="ECO:0007669"/>
    <property type="project" value="InterPro"/>
</dbReference>
<organism evidence="2 3">
    <name type="scientific">Paramaledivibacter caminithermalis (strain DSM 15212 / CIP 107654 / DViRD3)</name>
    <name type="common">Clostridium caminithermale</name>
    <dbReference type="NCBI Taxonomy" id="1121301"/>
    <lineage>
        <taxon>Bacteria</taxon>
        <taxon>Bacillati</taxon>
        <taxon>Bacillota</taxon>
        <taxon>Clostridia</taxon>
        <taxon>Peptostreptococcales</taxon>
        <taxon>Caminicellaceae</taxon>
        <taxon>Paramaledivibacter</taxon>
    </lineage>
</organism>
<protein>
    <submittedName>
        <fullName evidence="2">Alpha-ribazole transporter</fullName>
    </submittedName>
</protein>
<dbReference type="RefSeq" id="WP_073152625.1">
    <property type="nucleotide sequence ID" value="NZ_FRAG01000062.1"/>
</dbReference>
<feature type="transmembrane region" description="Helical" evidence="1">
    <location>
        <begin position="99"/>
        <end position="121"/>
    </location>
</feature>
<evidence type="ECO:0000313" key="3">
    <source>
        <dbReference type="Proteomes" id="UP000184465"/>
    </source>
</evidence>
<dbReference type="InterPro" id="IPR024529">
    <property type="entry name" value="ECF_trnsprt_substrate-spec"/>
</dbReference>
<dbReference type="Proteomes" id="UP000184465">
    <property type="component" value="Unassembled WGS sequence"/>
</dbReference>
<dbReference type="Pfam" id="PF12822">
    <property type="entry name" value="ECF_trnsprt"/>
    <property type="match status" value="1"/>
</dbReference>
<keyword evidence="1" id="KW-0812">Transmembrane</keyword>